<dbReference type="AlphaFoldDB" id="A0A8J5XAE9"/>
<feature type="region of interest" description="Disordered" evidence="1">
    <location>
        <begin position="549"/>
        <end position="588"/>
    </location>
</feature>
<reference evidence="2" key="1">
    <citation type="submission" date="2021-05" db="EMBL/GenBank/DDBJ databases">
        <title>The genome of the haptophyte Pavlova lutheri (Diacronema luteri, Pavlovales) - a model for lipid biosynthesis in eukaryotic algae.</title>
        <authorList>
            <person name="Hulatt C.J."/>
            <person name="Posewitz M.C."/>
        </authorList>
    </citation>
    <scope>NUCLEOTIDE SEQUENCE</scope>
    <source>
        <strain evidence="2">NIVA-4/92</strain>
    </source>
</reference>
<name>A0A8J5XAE9_DIALT</name>
<organism evidence="2 3">
    <name type="scientific">Diacronema lutheri</name>
    <name type="common">Unicellular marine alga</name>
    <name type="synonym">Monochrysis lutheri</name>
    <dbReference type="NCBI Taxonomy" id="2081491"/>
    <lineage>
        <taxon>Eukaryota</taxon>
        <taxon>Haptista</taxon>
        <taxon>Haptophyta</taxon>
        <taxon>Pavlovophyceae</taxon>
        <taxon>Pavlovales</taxon>
        <taxon>Pavlovaceae</taxon>
        <taxon>Diacronema</taxon>
    </lineage>
</organism>
<sequence length="714" mass="73610">MLADDHSVLGLTLDDSARVAALAWADSYASDEGPWPTTAPLAAAVFSSLVTSAPFVLDAYPVFGLPVTFSGAGVWSSGARFAVSLRRLSLDLSGSLTTVAFVRSAVSQLAEPTYGADDGVTCTQFPLASLAALGDALRARRPRPDFSPTVEFLALALSEVRFFIPHVTSVARLSAVLVSLFSGDSHRNQFLYDNAGFAVAMFPTLRAAVLEGAPAGSSPHAGANLFSLLATIRSDRPTFATAAHVMLAAEALLAPLARSFPELRGAALVAALKNTLLDAAAGPSSAALSGGVVLTHVAADMPAWRQLTVDVGADPTNAVGILLSSNFAHLRKILAEKAKGGTNAVHVAAREARPRVTAAFTVMLRRAGGLEKPLSSSQCLSARECHALLLGDAAAFADFHALAGPLRTVGLLEPHVLSGDEHVCSPAGAFLVGRVEECMRELFAALHYDNWTAFCADVRGLVVRSFSYPGLHAEILAFVRDAFADFSAGVRVTLASDNVCGLVSASFQGAASSSRLDDLRKTISIVEALSMSGAVRALVASESLPSRALSPHPSHSAVPPPAPSVRKSGAAASPHAGSSAAPSGVPPPQYDGPVYLPLNDHSLFYKDVKYDVQLTAAALDRPASDVCFPVLLTGRASACPYGHMPGHAGPSDTAHTFPSGFVAVRAARKRPTPGPAAGAGSSKTRGKAGAKPASVADNSSTTPGQGNGSAPRNA</sequence>
<protein>
    <submittedName>
        <fullName evidence="2">Uncharacterized protein</fullName>
    </submittedName>
</protein>
<feature type="region of interest" description="Disordered" evidence="1">
    <location>
        <begin position="667"/>
        <end position="714"/>
    </location>
</feature>
<evidence type="ECO:0000313" key="2">
    <source>
        <dbReference type="EMBL" id="KAG8464891.1"/>
    </source>
</evidence>
<keyword evidence="3" id="KW-1185">Reference proteome</keyword>
<comment type="caution">
    <text evidence="2">The sequence shown here is derived from an EMBL/GenBank/DDBJ whole genome shotgun (WGS) entry which is preliminary data.</text>
</comment>
<feature type="compositionally biased region" description="Low complexity" evidence="1">
    <location>
        <begin position="564"/>
        <end position="583"/>
    </location>
</feature>
<evidence type="ECO:0000313" key="3">
    <source>
        <dbReference type="Proteomes" id="UP000751190"/>
    </source>
</evidence>
<gene>
    <name evidence="2" type="ORF">KFE25_010259</name>
</gene>
<feature type="compositionally biased region" description="Polar residues" evidence="1">
    <location>
        <begin position="696"/>
        <end position="714"/>
    </location>
</feature>
<dbReference type="Proteomes" id="UP000751190">
    <property type="component" value="Unassembled WGS sequence"/>
</dbReference>
<dbReference type="EMBL" id="JAGTXO010000012">
    <property type="protein sequence ID" value="KAG8464891.1"/>
    <property type="molecule type" value="Genomic_DNA"/>
</dbReference>
<evidence type="ECO:0000256" key="1">
    <source>
        <dbReference type="SAM" id="MobiDB-lite"/>
    </source>
</evidence>
<proteinExistence type="predicted"/>
<accession>A0A8J5XAE9</accession>